<keyword evidence="6" id="KW-1185">Reference proteome</keyword>
<reference evidence="5" key="1">
    <citation type="submission" date="2020-11" db="EMBL/GenBank/DDBJ databases">
        <title>Sequencing the genomes of 1000 actinobacteria strains.</title>
        <authorList>
            <person name="Klenk H.-P."/>
        </authorList>
    </citation>
    <scope>NUCLEOTIDE SEQUENCE</scope>
    <source>
        <strain evidence="5">DSM 43175</strain>
    </source>
</reference>
<dbReference type="Proteomes" id="UP000614047">
    <property type="component" value="Unassembled WGS sequence"/>
</dbReference>
<dbReference type="PANTHER" id="PTHR44591">
    <property type="entry name" value="STRESS RESPONSE REGULATOR PROTEIN 1"/>
    <property type="match status" value="1"/>
</dbReference>
<feature type="modified residue" description="4-aspartylphosphate" evidence="2">
    <location>
        <position position="55"/>
    </location>
</feature>
<comment type="caution">
    <text evidence="5">The sequence shown here is derived from an EMBL/GenBank/DDBJ whole genome shotgun (WGS) entry which is preliminary data.</text>
</comment>
<evidence type="ECO:0000256" key="2">
    <source>
        <dbReference type="PROSITE-ProRule" id="PRU00169"/>
    </source>
</evidence>
<dbReference type="InterPro" id="IPR001789">
    <property type="entry name" value="Sig_transdc_resp-reg_receiver"/>
</dbReference>
<dbReference type="PROSITE" id="PS50110">
    <property type="entry name" value="RESPONSE_REGULATORY"/>
    <property type="match status" value="1"/>
</dbReference>
<name>A0A931DG15_9ACTN</name>
<feature type="compositionally biased region" description="Low complexity" evidence="3">
    <location>
        <begin position="179"/>
        <end position="192"/>
    </location>
</feature>
<accession>A0A931DG15</accession>
<feature type="domain" description="Response regulatory" evidence="4">
    <location>
        <begin position="6"/>
        <end position="123"/>
    </location>
</feature>
<dbReference type="AlphaFoldDB" id="A0A931DG15"/>
<dbReference type="Gene3D" id="3.40.50.2300">
    <property type="match status" value="1"/>
</dbReference>
<dbReference type="Pfam" id="PF00072">
    <property type="entry name" value="Response_reg"/>
    <property type="match status" value="1"/>
</dbReference>
<evidence type="ECO:0000256" key="1">
    <source>
        <dbReference type="ARBA" id="ARBA00022553"/>
    </source>
</evidence>
<dbReference type="RefSeq" id="WP_231403660.1">
    <property type="nucleotide sequence ID" value="NZ_BAABES010000007.1"/>
</dbReference>
<dbReference type="EMBL" id="JADOUA010000001">
    <property type="protein sequence ID" value="MBG6086816.1"/>
    <property type="molecule type" value="Genomic_DNA"/>
</dbReference>
<evidence type="ECO:0000313" key="6">
    <source>
        <dbReference type="Proteomes" id="UP000614047"/>
    </source>
</evidence>
<feature type="region of interest" description="Disordered" evidence="3">
    <location>
        <begin position="178"/>
        <end position="199"/>
    </location>
</feature>
<protein>
    <submittedName>
        <fullName evidence="5">CheY-like chemotaxis protein</fullName>
    </submittedName>
</protein>
<dbReference type="SMART" id="SM00448">
    <property type="entry name" value="REC"/>
    <property type="match status" value="1"/>
</dbReference>
<dbReference type="SUPFAM" id="SSF52172">
    <property type="entry name" value="CheY-like"/>
    <property type="match status" value="1"/>
</dbReference>
<evidence type="ECO:0000259" key="4">
    <source>
        <dbReference type="PROSITE" id="PS50110"/>
    </source>
</evidence>
<evidence type="ECO:0000256" key="3">
    <source>
        <dbReference type="SAM" id="MobiDB-lite"/>
    </source>
</evidence>
<organism evidence="5 6">
    <name type="scientific">Actinomadura viridis</name>
    <dbReference type="NCBI Taxonomy" id="58110"/>
    <lineage>
        <taxon>Bacteria</taxon>
        <taxon>Bacillati</taxon>
        <taxon>Actinomycetota</taxon>
        <taxon>Actinomycetes</taxon>
        <taxon>Streptosporangiales</taxon>
        <taxon>Thermomonosporaceae</taxon>
        <taxon>Actinomadura</taxon>
    </lineage>
</organism>
<sequence>MPHATKILAVDDREENLVALAAVLDALPVEVVPVSSGRAALRELLDDEFALILLDVVMPEMDGFEIAGHIKSRPRTRDIPIIFLTAAGEAGEQAYQGYAAGAVDYLTKPFDPWLLRAKVEIFVELHRRTVELRHQAALLRQALDGVEGVEGAGGCEQILKALDDRMGRVENDVARLRGAHSPAPSAASAPPGEEGPDALDDLETHVADLRLALNALVAGT</sequence>
<dbReference type="PANTHER" id="PTHR44591:SF3">
    <property type="entry name" value="RESPONSE REGULATORY DOMAIN-CONTAINING PROTEIN"/>
    <property type="match status" value="1"/>
</dbReference>
<keyword evidence="1 2" id="KW-0597">Phosphoprotein</keyword>
<dbReference type="InterPro" id="IPR050595">
    <property type="entry name" value="Bact_response_regulator"/>
</dbReference>
<gene>
    <name evidence="5" type="ORF">IW256_000929</name>
</gene>
<dbReference type="GO" id="GO:0000160">
    <property type="term" value="P:phosphorelay signal transduction system"/>
    <property type="evidence" value="ECO:0007669"/>
    <property type="project" value="InterPro"/>
</dbReference>
<dbReference type="InterPro" id="IPR011006">
    <property type="entry name" value="CheY-like_superfamily"/>
</dbReference>
<proteinExistence type="predicted"/>
<evidence type="ECO:0000313" key="5">
    <source>
        <dbReference type="EMBL" id="MBG6086816.1"/>
    </source>
</evidence>